<dbReference type="RefSeq" id="WP_089745579.1">
    <property type="nucleotide sequence ID" value="NZ_FOGF01000002.1"/>
</dbReference>
<name>A0A1H9H743_9LACT</name>
<sequence length="141" mass="15723">MTAIIEQIDQLFKEKGLPLERRQAPDGNHIYTGVFSKPDAKPISFNIVIQDAEDIADFQIVYGELAYVTDYAKKPAVLEMLNELNMFKTGYYTAVLAGDGEIFAKCVSRIAKENVFPLYEMLVIGSNMSLALLPEIEKALA</sequence>
<evidence type="ECO:0000313" key="1">
    <source>
        <dbReference type="EMBL" id="SEQ58181.1"/>
    </source>
</evidence>
<dbReference type="AlphaFoldDB" id="A0A1H9H743"/>
<dbReference type="Proteomes" id="UP000198556">
    <property type="component" value="Unassembled WGS sequence"/>
</dbReference>
<reference evidence="1 2" key="1">
    <citation type="submission" date="2016-10" db="EMBL/GenBank/DDBJ databases">
        <authorList>
            <person name="de Groot N.N."/>
        </authorList>
    </citation>
    <scope>NUCLEOTIDE SEQUENCE [LARGE SCALE GENOMIC DNA]</scope>
    <source>
        <strain evidence="1 2">DSM 15827</strain>
    </source>
</reference>
<evidence type="ECO:0000313" key="2">
    <source>
        <dbReference type="Proteomes" id="UP000198556"/>
    </source>
</evidence>
<accession>A0A1H9H743</accession>
<proteinExistence type="predicted"/>
<organism evidence="1 2">
    <name type="scientific">Granulicatella balaenopterae</name>
    <dbReference type="NCBI Taxonomy" id="137733"/>
    <lineage>
        <taxon>Bacteria</taxon>
        <taxon>Bacillati</taxon>
        <taxon>Bacillota</taxon>
        <taxon>Bacilli</taxon>
        <taxon>Lactobacillales</taxon>
        <taxon>Carnobacteriaceae</taxon>
        <taxon>Granulicatella</taxon>
    </lineage>
</organism>
<evidence type="ECO:0008006" key="3">
    <source>
        <dbReference type="Google" id="ProtNLM"/>
    </source>
</evidence>
<dbReference type="STRING" id="137733.SAMN05421767_10215"/>
<protein>
    <recommendedName>
        <fullName evidence="3">Sensory transduction regulator</fullName>
    </recommendedName>
</protein>
<keyword evidence="2" id="KW-1185">Reference proteome</keyword>
<gene>
    <name evidence="1" type="ORF">SAMN05421767_10215</name>
</gene>
<dbReference type="EMBL" id="FOGF01000002">
    <property type="protein sequence ID" value="SEQ58181.1"/>
    <property type="molecule type" value="Genomic_DNA"/>
</dbReference>